<dbReference type="SUPFAM" id="SSF56219">
    <property type="entry name" value="DNase I-like"/>
    <property type="match status" value="1"/>
</dbReference>
<dbReference type="InterPro" id="IPR043128">
    <property type="entry name" value="Rev_trsase/Diguanyl_cyclase"/>
</dbReference>
<dbReference type="Gene3D" id="3.60.10.10">
    <property type="entry name" value="Endonuclease/exonuclease/phosphatase"/>
    <property type="match status" value="1"/>
</dbReference>
<dbReference type="AlphaFoldDB" id="A0A0K8TM75"/>
<dbReference type="SUPFAM" id="SSF56672">
    <property type="entry name" value="DNA/RNA polymerases"/>
    <property type="match status" value="1"/>
</dbReference>
<proteinExistence type="evidence at transcript level"/>
<reference evidence="2" key="1">
    <citation type="journal article" date="2015" name="Insect Biochem. Mol. Biol.">
        <title>An insight into the sialome of the horse fly, Tabanus bromius.</title>
        <authorList>
            <person name="Ribeiro J.M."/>
            <person name="Kazimirova M."/>
            <person name="Takac P."/>
            <person name="Andersen J.F."/>
            <person name="Francischetti I.M."/>
        </authorList>
    </citation>
    <scope>NUCLEOTIDE SEQUENCE</scope>
</reference>
<dbReference type="InterPro" id="IPR005135">
    <property type="entry name" value="Endo/exonuclease/phosphatase"/>
</dbReference>
<dbReference type="PROSITE" id="PS50878">
    <property type="entry name" value="RT_POL"/>
    <property type="match status" value="1"/>
</dbReference>
<dbReference type="Pfam" id="PF14529">
    <property type="entry name" value="Exo_endo_phos_2"/>
    <property type="match status" value="1"/>
</dbReference>
<evidence type="ECO:0000259" key="1">
    <source>
        <dbReference type="PROSITE" id="PS50878"/>
    </source>
</evidence>
<protein>
    <submittedName>
        <fullName evidence="2">Putative i-1 sp</fullName>
    </submittedName>
</protein>
<dbReference type="PANTHER" id="PTHR19446">
    <property type="entry name" value="REVERSE TRANSCRIPTASES"/>
    <property type="match status" value="1"/>
</dbReference>
<dbReference type="CDD" id="cd01650">
    <property type="entry name" value="RT_nLTR_like"/>
    <property type="match status" value="1"/>
</dbReference>
<organism evidence="2">
    <name type="scientific">Tabanus bromius</name>
    <name type="common">Band-eyed brown horse fly</name>
    <dbReference type="NCBI Taxonomy" id="304241"/>
    <lineage>
        <taxon>Eukaryota</taxon>
        <taxon>Metazoa</taxon>
        <taxon>Ecdysozoa</taxon>
        <taxon>Arthropoda</taxon>
        <taxon>Hexapoda</taxon>
        <taxon>Insecta</taxon>
        <taxon>Pterygota</taxon>
        <taxon>Neoptera</taxon>
        <taxon>Endopterygota</taxon>
        <taxon>Diptera</taxon>
        <taxon>Brachycera</taxon>
        <taxon>Tabanomorpha</taxon>
        <taxon>Tabanoidea</taxon>
        <taxon>Tabanidae</taxon>
        <taxon>Tabanus</taxon>
    </lineage>
</organism>
<dbReference type="Gene3D" id="3.30.70.270">
    <property type="match status" value="1"/>
</dbReference>
<feature type="non-terminal residue" evidence="2">
    <location>
        <position position="1"/>
    </location>
</feature>
<dbReference type="InterPro" id="IPR000477">
    <property type="entry name" value="RT_dom"/>
</dbReference>
<dbReference type="GO" id="GO:0071897">
    <property type="term" value="P:DNA biosynthetic process"/>
    <property type="evidence" value="ECO:0007669"/>
    <property type="project" value="UniProtKB-ARBA"/>
</dbReference>
<evidence type="ECO:0000313" key="2">
    <source>
        <dbReference type="EMBL" id="JAI15467.1"/>
    </source>
</evidence>
<dbReference type="InterPro" id="IPR036691">
    <property type="entry name" value="Endo/exonu/phosph_ase_sf"/>
</dbReference>
<sequence length="1088" mass="127360">RKNKIKLLALNVNSIVSHHRRVNLLEILNKEAPHCMLLNETKLNPRHSLVFEKYRIERNDRESIHAGGGTAILIKNELDYERVELEKQLILNTIEQTTIKLKMKNRQNLFVMSIYARPRRGSEDSFISELEAIFTTLDLVNMNNFFIISGDLNAKHVDWKGTCNNFRGEQLRNWLLNEGALNKVKLLLPAEPTFDRGNSFIDVALIDERLRNNKDYMDTLPYEGDHKAVKMKISKIDDDFLEFAERVDQHKFNYAKTNWESFKVRLKKIYKELKQNSNLNEREPLVPTDRNLDNNSIDEHLETLNKLILQAIEEKVPKFKAQDSSACYIDTRVKQLQRHKSSILTKIKKINRTIHDNPFLNNEETRQKLGDLKAELKGTRLLIKQNIERNVNKYWKKKIESISKGESSRMFPDINRIFRKKQAVKIQDLKISDDLGREISSVDISNVLRDEQNNCVITNHIEKLETLGTVFEKVHKRTRGINHTRLQEIVEQRTSELKAKIETESAEGVTITQFCNRNRADKPNLIGEKKLFIGYKSLREIFRATNNKKSSGVDDIPNAVLRNLPDEIIREYCTIFNNLINNMHYPNAWKISKTIPIVKAKKDATSPQNYRPISLLPNISKVFEKIINEAILNFCEEKDLLSDNQFGFRKQHATTHAINKLVSDTLWQFQNNKVTGACLIDLEKAFDSVWLDGLLYKLDKYKFPTYLIKILYRMIYNRKFIVSDGRNTSNTTFEVPDGLQQGTINSPVLFSLYISSLLQVEKLNCDGNNIVAFADDLLIYTSQKKIATTNQRLQEMFDFIQQYAYNWKISINVGKCETILFRRSLSKESRDIRKNWKEFGISMNGIQVRNVLAVNYLGVKLDNLLKFNEHVKTQLSKARGVFQGLKRMFFTKHLNKDVKVLAYIALIRPILLYACPIWFNISPLYMEKLRIFERKCLRICLNKFLRVQGNTKKTVSNKVVYNDSNIHRIDIQLIRQTRNHIKRACENQSNSLIFGPFYTCEEYFKNYCIQSGNVPPEAFIYLDREGYILNDAFVPIIYHIHRKTSDKSFRYNKQNCSLDDFRFNTDLSNRDIKILEKECKLYWWLTED</sequence>
<dbReference type="Pfam" id="PF00078">
    <property type="entry name" value="RVT_1"/>
    <property type="match status" value="1"/>
</dbReference>
<accession>A0A0K8TM75</accession>
<dbReference type="InterPro" id="IPR043502">
    <property type="entry name" value="DNA/RNA_pol_sf"/>
</dbReference>
<dbReference type="GO" id="GO:0003824">
    <property type="term" value="F:catalytic activity"/>
    <property type="evidence" value="ECO:0007669"/>
    <property type="project" value="InterPro"/>
</dbReference>
<feature type="domain" description="Reverse transcriptase" evidence="1">
    <location>
        <begin position="578"/>
        <end position="841"/>
    </location>
</feature>
<dbReference type="EMBL" id="GDAI01002136">
    <property type="protein sequence ID" value="JAI15467.1"/>
    <property type="molecule type" value="mRNA"/>
</dbReference>
<name>A0A0K8TM75_TABBR</name>